<organism evidence="3 4">
    <name type="scientific">Corynebacterium zhongnanshanii</name>
    <dbReference type="NCBI Taxonomy" id="2768834"/>
    <lineage>
        <taxon>Bacteria</taxon>
        <taxon>Bacillati</taxon>
        <taxon>Actinomycetota</taxon>
        <taxon>Actinomycetes</taxon>
        <taxon>Mycobacteriales</taxon>
        <taxon>Corynebacteriaceae</taxon>
        <taxon>Corynebacterium</taxon>
    </lineage>
</organism>
<name>A0ABQ6VFB4_9CORY</name>
<gene>
    <name evidence="3" type="ORF">F8377_01710</name>
</gene>
<evidence type="ECO:0000313" key="4">
    <source>
        <dbReference type="Proteomes" id="UP000436181"/>
    </source>
</evidence>
<dbReference type="EMBL" id="WBZJ01000001">
    <property type="protein sequence ID" value="KAB3522909.1"/>
    <property type="molecule type" value="Genomic_DNA"/>
</dbReference>
<evidence type="ECO:0008006" key="5">
    <source>
        <dbReference type="Google" id="ProtNLM"/>
    </source>
</evidence>
<dbReference type="Proteomes" id="UP000436181">
    <property type="component" value="Unassembled WGS sequence"/>
</dbReference>
<accession>A0ABQ6VFB4</accession>
<protein>
    <recommendedName>
        <fullName evidence="5">DUF5666 domain-containing protein</fullName>
    </recommendedName>
</protein>
<feature type="compositionally biased region" description="Low complexity" evidence="1">
    <location>
        <begin position="216"/>
        <end position="229"/>
    </location>
</feature>
<comment type="caution">
    <text evidence="3">The sequence shown here is derived from an EMBL/GenBank/DDBJ whole genome shotgun (WGS) entry which is preliminary data.</text>
</comment>
<feature type="region of interest" description="Disordered" evidence="1">
    <location>
        <begin position="216"/>
        <end position="248"/>
    </location>
</feature>
<keyword evidence="4" id="KW-1185">Reference proteome</keyword>
<sequence length="248" mass="24836">MARKLFRGAAIVATAAALSFGTAGVASAQGSLGNLGGAIGSLGGGDLAVPTGQKVRLGNVGGPAWNADVYSQIHGASTVAPGAEVKVRVEIVGVTNNETAVHEVVDWMPAGFTLTKVETFKNGLLGSAPAVLKQGEYSSVTEKDRQVARVSLKEGLLIKQSVKVSPSKPLIVDFTWKAPEKEGTYKNGAGARVGAAFNNYKVFDNGQPVVVAKSALGSGSSGSSNSSGSGNTGGAGGLGSLKSAFGSS</sequence>
<proteinExistence type="predicted"/>
<feature type="chain" id="PRO_5045438240" description="DUF5666 domain-containing protein" evidence="2">
    <location>
        <begin position="29"/>
        <end position="248"/>
    </location>
</feature>
<dbReference type="RefSeq" id="WP_151843755.1">
    <property type="nucleotide sequence ID" value="NZ_WBZJ01000001.1"/>
</dbReference>
<evidence type="ECO:0000313" key="3">
    <source>
        <dbReference type="EMBL" id="KAB3522909.1"/>
    </source>
</evidence>
<reference evidence="3 4" key="1">
    <citation type="submission" date="2019-10" db="EMBL/GenBank/DDBJ databases">
        <title>Corynebacterium sp novel species isolated from the respiratory tract of Marmot.</title>
        <authorList>
            <person name="Zhang G."/>
        </authorList>
    </citation>
    <scope>NUCLEOTIDE SEQUENCE [LARGE SCALE GENOMIC DNA]</scope>
    <source>
        <strain evidence="3 4">336</strain>
    </source>
</reference>
<keyword evidence="2" id="KW-0732">Signal</keyword>
<evidence type="ECO:0000256" key="1">
    <source>
        <dbReference type="SAM" id="MobiDB-lite"/>
    </source>
</evidence>
<evidence type="ECO:0000256" key="2">
    <source>
        <dbReference type="SAM" id="SignalP"/>
    </source>
</evidence>
<feature type="compositionally biased region" description="Gly residues" evidence="1">
    <location>
        <begin position="230"/>
        <end position="239"/>
    </location>
</feature>
<feature type="signal peptide" evidence="2">
    <location>
        <begin position="1"/>
        <end position="28"/>
    </location>
</feature>